<feature type="transmembrane region" description="Helical" evidence="2">
    <location>
        <begin position="305"/>
        <end position="328"/>
    </location>
</feature>
<evidence type="ECO:0000256" key="1">
    <source>
        <dbReference type="SAM" id="Coils"/>
    </source>
</evidence>
<name>A0A6L3ZDN3_9FLAO</name>
<evidence type="ECO:0000313" key="3">
    <source>
        <dbReference type="EMBL" id="KAB2815973.1"/>
    </source>
</evidence>
<keyword evidence="2" id="KW-0472">Membrane</keyword>
<evidence type="ECO:0000256" key="2">
    <source>
        <dbReference type="SAM" id="Phobius"/>
    </source>
</evidence>
<keyword evidence="1" id="KW-0175">Coiled coil</keyword>
<dbReference type="RefSeq" id="WP_151693402.1">
    <property type="nucleotide sequence ID" value="NZ_BMGX01000001.1"/>
</dbReference>
<dbReference type="AlphaFoldDB" id="A0A6L3ZDN3"/>
<reference evidence="3 4" key="1">
    <citation type="submission" date="2019-10" db="EMBL/GenBank/DDBJ databases">
        <title>Genome sequence of Phaeocystidibacter marisrubri JCM30614 (type strain).</title>
        <authorList>
            <person name="Bowman J.P."/>
        </authorList>
    </citation>
    <scope>NUCLEOTIDE SEQUENCE [LARGE SCALE GENOMIC DNA]</scope>
    <source>
        <strain evidence="3 4">JCM 30614</strain>
    </source>
</reference>
<protein>
    <recommendedName>
        <fullName evidence="5">Polysaccharide chain length determinant N-terminal domain-containing protein</fullName>
    </recommendedName>
</protein>
<comment type="caution">
    <text evidence="3">The sequence shown here is derived from an EMBL/GenBank/DDBJ whole genome shotgun (WGS) entry which is preliminary data.</text>
</comment>
<keyword evidence="2" id="KW-0812">Transmembrane</keyword>
<dbReference type="PANTHER" id="PTHR32309:SF13">
    <property type="entry name" value="FERRIC ENTEROBACTIN TRANSPORT PROTEIN FEPE"/>
    <property type="match status" value="1"/>
</dbReference>
<dbReference type="PANTHER" id="PTHR32309">
    <property type="entry name" value="TYROSINE-PROTEIN KINASE"/>
    <property type="match status" value="1"/>
</dbReference>
<dbReference type="EMBL" id="WBVQ01000002">
    <property type="protein sequence ID" value="KAB2815973.1"/>
    <property type="molecule type" value="Genomic_DNA"/>
</dbReference>
<proteinExistence type="predicted"/>
<dbReference type="GO" id="GO:0005886">
    <property type="term" value="C:plasma membrane"/>
    <property type="evidence" value="ECO:0007669"/>
    <property type="project" value="TreeGrafter"/>
</dbReference>
<dbReference type="Proteomes" id="UP000484164">
    <property type="component" value="Unassembled WGS sequence"/>
</dbReference>
<evidence type="ECO:0008006" key="5">
    <source>
        <dbReference type="Google" id="ProtNLM"/>
    </source>
</evidence>
<feature type="coiled-coil region" evidence="1">
    <location>
        <begin position="244"/>
        <end position="278"/>
    </location>
</feature>
<organism evidence="3 4">
    <name type="scientific">Phaeocystidibacter marisrubri</name>
    <dbReference type="NCBI Taxonomy" id="1577780"/>
    <lineage>
        <taxon>Bacteria</taxon>
        <taxon>Pseudomonadati</taxon>
        <taxon>Bacteroidota</taxon>
        <taxon>Flavobacteriia</taxon>
        <taxon>Flavobacteriales</taxon>
        <taxon>Phaeocystidibacteraceae</taxon>
        <taxon>Phaeocystidibacter</taxon>
    </lineage>
</organism>
<gene>
    <name evidence="3" type="ORF">F8C82_09760</name>
</gene>
<evidence type="ECO:0000313" key="4">
    <source>
        <dbReference type="Proteomes" id="UP000484164"/>
    </source>
</evidence>
<accession>A0A6L3ZDN3</accession>
<keyword evidence="2" id="KW-1133">Transmembrane helix</keyword>
<dbReference type="OrthoDB" id="1524741at2"/>
<feature type="transmembrane region" description="Helical" evidence="2">
    <location>
        <begin position="20"/>
        <end position="40"/>
    </location>
</feature>
<sequence length="336" mass="38190">MDYQSTNLIAFLYKWRKPLLILPLVAGVIAAILSAPTFIAPKYQSSVILYPSTTNSVSKALLPQTGYADEDILEFGAEEEAEQLLQILNSDEIRDSIVEMYNLMEHYEIDQESPYKMTELRETFSDNVDFRRTEYMSVEISVLDEDPQTAADIANDISGLLDRVKRRIQRERSRIGLSIVQNAYDQIKGEAKSLENGLKDLRLRGVHDYESQAAVYSEQLAIAIVERGPNDSRVKELKNQMDTLAKYGGRYVDMRDELELLKEEEIKVKTKLDQAKVDYHQNLPSTFKVNSATPAEKKTYPIRSLIVLISMIGTFVATMIVILSITAYKDVRKAQS</sequence>
<dbReference type="GO" id="GO:0004713">
    <property type="term" value="F:protein tyrosine kinase activity"/>
    <property type="evidence" value="ECO:0007669"/>
    <property type="project" value="TreeGrafter"/>
</dbReference>
<keyword evidence="4" id="KW-1185">Reference proteome</keyword>
<dbReference type="InterPro" id="IPR050445">
    <property type="entry name" value="Bact_polysacc_biosynth/exp"/>
</dbReference>